<dbReference type="InterPro" id="IPR036188">
    <property type="entry name" value="FAD/NAD-bd_sf"/>
</dbReference>
<evidence type="ECO:0000313" key="9">
    <source>
        <dbReference type="EMBL" id="PTU17207.1"/>
    </source>
</evidence>
<dbReference type="InterPro" id="IPR051209">
    <property type="entry name" value="FAD-bind_Monooxygenase_sf"/>
</dbReference>
<keyword evidence="7" id="KW-1133">Transmembrane helix</keyword>
<dbReference type="GO" id="GO:0004499">
    <property type="term" value="F:N,N-dimethylaniline monooxygenase activity"/>
    <property type="evidence" value="ECO:0007669"/>
    <property type="project" value="InterPro"/>
</dbReference>
<feature type="region of interest" description="Disordered" evidence="6">
    <location>
        <begin position="1387"/>
        <end position="1441"/>
    </location>
</feature>
<dbReference type="Gene3D" id="3.40.720.10">
    <property type="entry name" value="Alkaline Phosphatase, subunit A"/>
    <property type="match status" value="1"/>
</dbReference>
<proteinExistence type="inferred from homology"/>
<evidence type="ECO:0000313" key="10">
    <source>
        <dbReference type="Proteomes" id="UP000244073"/>
    </source>
</evidence>
<comment type="caution">
    <text evidence="9">The sequence shown here is derived from an EMBL/GenBank/DDBJ whole genome shotgun (WGS) entry which is preliminary data.</text>
</comment>
<dbReference type="GO" id="GO:0050661">
    <property type="term" value="F:NADP binding"/>
    <property type="evidence" value="ECO:0007669"/>
    <property type="project" value="InterPro"/>
</dbReference>
<dbReference type="RefSeq" id="XP_040748599.1">
    <property type="nucleotide sequence ID" value="XM_040899093.1"/>
</dbReference>
<dbReference type="InterPro" id="IPR017850">
    <property type="entry name" value="Alkaline_phosphatase_core_sf"/>
</dbReference>
<feature type="compositionally biased region" description="Pro residues" evidence="6">
    <location>
        <begin position="1413"/>
        <end position="1431"/>
    </location>
</feature>
<evidence type="ECO:0000256" key="3">
    <source>
        <dbReference type="ARBA" id="ARBA00022630"/>
    </source>
</evidence>
<dbReference type="SUPFAM" id="SSF51905">
    <property type="entry name" value="FAD/NAD(P)-binding domain"/>
    <property type="match status" value="1"/>
</dbReference>
<keyword evidence="7" id="KW-0812">Transmembrane</keyword>
<dbReference type="InterPro" id="IPR020946">
    <property type="entry name" value="Flavin_mOase-like"/>
</dbReference>
<dbReference type="PANTHER" id="PTHR42877:SF4">
    <property type="entry name" value="FAD_NAD(P)-BINDING DOMAIN-CONTAINING PROTEIN-RELATED"/>
    <property type="match status" value="1"/>
</dbReference>
<dbReference type="Gene3D" id="3.50.50.60">
    <property type="entry name" value="FAD/NAD(P)-binding domain"/>
    <property type="match status" value="2"/>
</dbReference>
<evidence type="ECO:0000256" key="5">
    <source>
        <dbReference type="ARBA" id="ARBA00023002"/>
    </source>
</evidence>
<gene>
    <name evidence="9" type="ORF">P175DRAFT_0519268</name>
</gene>
<evidence type="ECO:0000256" key="7">
    <source>
        <dbReference type="SAM" id="Phobius"/>
    </source>
</evidence>
<feature type="transmembrane region" description="Helical" evidence="7">
    <location>
        <begin position="692"/>
        <end position="717"/>
    </location>
</feature>
<sequence>MSFNRPVGNEDYTQSTVVIIGAGISGMCMAIELLRHQCRNFVILEKGSAVGGTWNDNRYPGCACDVWSALYSFSFEQRTTWTREYPGQEEILDYLKGVAGKYGLYSHIRFNSTVNEARWDEDAHQWKIQVGVSGVTDSQFQDSYELSANILISAVGQLNVPSWPSIPGMDDFKGKSMHSARWDWTYDFRGKRVAVIGNGATAVQIVPEVAKRAAQVSVYQRTAQWIVPRMDTSVHPVQQFLLSAVPPLRWCKRALMMNVREQSHDPIANPDSALTKYLRQLAIWGMKKGLPDKPELLDALTPSYPPGCRRILTSDDYYPTLNKEHVRLETRPVQRITALGIETADGEMNEVDLIVYATGFRTVEFLYPMNISGARGRTLSEIWDGGATAYYGMTVEDMPNFGMLFGPNTNLGHNSIILMIEAQSRYLATLWGPIIRAKAQGASITLQPRGDTVRAFNHKLQARLAKSSFANPTCSSWYKTADGRIINNWPGTVVEYQKLLSRVEWTDYQVGGDSTGEYIGRHESTRIGRIEEEWPIRKSPIANPHMAFLHNSTQVVSRYIAATWDRVRSSPGEFFDAFWDWTRRFFFTLTFFALFGAKALHLYAHVHSLPPQKFFLWGITFFTQDVALTLLTRISTQKFATRWMDAIGAIVVIPFSLLMSGMTSANISFYVVAGAEINWRQARTFHRDAAAIRTLLTGLTGFLIVEAILSALAWIVAPYVHRLVGGIFDVLAEPFKSVFHRPRPFIQHIRIRNQPLQDPEVYEQIAWDDYADYTSDDDDEESVYPLETTENAPELRKRIPLTRRLVVWLPMLFLVILRSARPSYPSYMFLSETLPVAPFMGKHPLTLGEQAGNPADYAWLEGRTSLAMPPAWDWMPSTGLPGFEDWDTSNRDRTHYSPAQDPLHMSNLHEPVLDSLREVLAKGDINIKHVMVLKLESTRGDVFPLRNGSFLWNKIVDSFAGDEMPESAGRTVANLTRTAEYLTGFDSGFDQYRVGERKAYGGISASNAFTTGTYTLKSLVGTICGVSPLVADFNREYEHHIYQPCMPHVLHALSQQRDITNKTDDYRTWPWHSVWMQSVTDTYDNQDKLTPRLGYHDIWTKERIEDPSAKHYPLTYKEVNYYGYPDTELRDYIRDAIDVAKRNNTRLFLTHLTGTTHHPWGMPNNTYEKIMAASFKGQNGDLNRYLNTIGFADRWLAQILEILQEKGIADETLLVLAGDQSEANPHSGISLPNDGGVTPYNNPHIGSFHVPIVFAHPGLPAIEVQDPVISLQIVPTILDLLIESSSLGPDGTRVATDIRALYEGQSMIRPLSQPVKEMEDWQFSVMNTGASWLAVRSAAQPTYRIVIPLIDDVEWRFSDIGQDPLEKDPITSFNFNDMAAALWERYGDERNGNNTDKADRRSEQQDQDFVFAPHPPPPGPPRHHAPPPPISLVPGRTHHGESHKWEPEAVRFVRDAAHIAEWWIQDNWRRYGYLNKHKE</sequence>
<name>A0A2T5LLR0_9EURO</name>
<feature type="compositionally biased region" description="Basic and acidic residues" evidence="6">
    <location>
        <begin position="1387"/>
        <end position="1404"/>
    </location>
</feature>
<reference evidence="9 10" key="1">
    <citation type="journal article" date="2018" name="Proc. Natl. Acad. Sci. U.S.A.">
        <title>Linking secondary metabolites to gene clusters through genome sequencing of six diverse Aspergillus species.</title>
        <authorList>
            <person name="Kaerboelling I."/>
            <person name="Vesth T.C."/>
            <person name="Frisvad J.C."/>
            <person name="Nybo J.L."/>
            <person name="Theobald S."/>
            <person name="Kuo A."/>
            <person name="Bowyer P."/>
            <person name="Matsuda Y."/>
            <person name="Mondo S."/>
            <person name="Lyhne E.K."/>
            <person name="Kogle M.E."/>
            <person name="Clum A."/>
            <person name="Lipzen A."/>
            <person name="Salamov A."/>
            <person name="Ngan C.Y."/>
            <person name="Daum C."/>
            <person name="Chiniquy J."/>
            <person name="Barry K."/>
            <person name="LaButti K."/>
            <person name="Haridas S."/>
            <person name="Simmons B.A."/>
            <person name="Magnuson J.K."/>
            <person name="Mortensen U.H."/>
            <person name="Larsen T.O."/>
            <person name="Grigoriev I.V."/>
            <person name="Baker S.E."/>
            <person name="Andersen M.R."/>
        </authorList>
    </citation>
    <scope>NUCLEOTIDE SEQUENCE [LARGE SCALE GENOMIC DNA]</scope>
    <source>
        <strain evidence="9 10">IBT 24754</strain>
    </source>
</reference>
<evidence type="ECO:0000256" key="4">
    <source>
        <dbReference type="ARBA" id="ARBA00022827"/>
    </source>
</evidence>
<feature type="transmembrane region" description="Helical" evidence="7">
    <location>
        <begin position="585"/>
        <end position="603"/>
    </location>
</feature>
<evidence type="ECO:0000256" key="1">
    <source>
        <dbReference type="ARBA" id="ARBA00001974"/>
    </source>
</evidence>
<organism evidence="9 10">
    <name type="scientific">Aspergillus ochraceoroseus IBT 24754</name>
    <dbReference type="NCBI Taxonomy" id="1392256"/>
    <lineage>
        <taxon>Eukaryota</taxon>
        <taxon>Fungi</taxon>
        <taxon>Dikarya</taxon>
        <taxon>Ascomycota</taxon>
        <taxon>Pezizomycotina</taxon>
        <taxon>Eurotiomycetes</taxon>
        <taxon>Eurotiomycetidae</taxon>
        <taxon>Eurotiales</taxon>
        <taxon>Aspergillaceae</taxon>
        <taxon>Aspergillus</taxon>
        <taxon>Aspergillus subgen. Nidulantes</taxon>
    </lineage>
</organism>
<dbReference type="InterPro" id="IPR000917">
    <property type="entry name" value="Sulfatase_N"/>
</dbReference>
<protein>
    <recommendedName>
        <fullName evidence="8">Sulfatase N-terminal domain-containing protein</fullName>
    </recommendedName>
</protein>
<accession>A0A2T5LLR0</accession>
<comment type="cofactor">
    <cofactor evidence="1">
        <name>FAD</name>
        <dbReference type="ChEBI" id="CHEBI:57692"/>
    </cofactor>
</comment>
<dbReference type="EMBL" id="MSFN02000011">
    <property type="protein sequence ID" value="PTU17207.1"/>
    <property type="molecule type" value="Genomic_DNA"/>
</dbReference>
<feature type="transmembrane region" description="Helical" evidence="7">
    <location>
        <begin position="646"/>
        <end position="672"/>
    </location>
</feature>
<dbReference type="PANTHER" id="PTHR42877">
    <property type="entry name" value="L-ORNITHINE N(5)-MONOOXYGENASE-RELATED"/>
    <property type="match status" value="1"/>
</dbReference>
<dbReference type="Pfam" id="PF00884">
    <property type="entry name" value="Sulfatase"/>
    <property type="match status" value="1"/>
</dbReference>
<evidence type="ECO:0000259" key="8">
    <source>
        <dbReference type="Pfam" id="PF00884"/>
    </source>
</evidence>
<comment type="similarity">
    <text evidence="2">Belongs to the FAD-binding monooxygenase family.</text>
</comment>
<feature type="transmembrane region" description="Helical" evidence="7">
    <location>
        <begin position="615"/>
        <end position="634"/>
    </location>
</feature>
<feature type="domain" description="Sulfatase N-terminal" evidence="8">
    <location>
        <begin position="996"/>
        <end position="1281"/>
    </location>
</feature>
<dbReference type="Pfam" id="PF00743">
    <property type="entry name" value="FMO-like"/>
    <property type="match status" value="1"/>
</dbReference>
<keyword evidence="7" id="KW-0472">Membrane</keyword>
<dbReference type="SUPFAM" id="SSF53649">
    <property type="entry name" value="Alkaline phosphatase-like"/>
    <property type="match status" value="1"/>
</dbReference>
<dbReference type="OrthoDB" id="103349at2759"/>
<evidence type="ECO:0000256" key="6">
    <source>
        <dbReference type="SAM" id="MobiDB-lite"/>
    </source>
</evidence>
<keyword evidence="4" id="KW-0274">FAD</keyword>
<keyword evidence="5" id="KW-0560">Oxidoreductase</keyword>
<evidence type="ECO:0000256" key="2">
    <source>
        <dbReference type="ARBA" id="ARBA00010139"/>
    </source>
</evidence>
<dbReference type="GeneID" id="63815975"/>
<dbReference type="VEuPathDB" id="FungiDB:P175DRAFT_0519268"/>
<dbReference type="Proteomes" id="UP000244073">
    <property type="component" value="Unassembled WGS sequence"/>
</dbReference>
<dbReference type="GO" id="GO:0050660">
    <property type="term" value="F:flavin adenine dinucleotide binding"/>
    <property type="evidence" value="ECO:0007669"/>
    <property type="project" value="InterPro"/>
</dbReference>
<keyword evidence="3" id="KW-0285">Flavoprotein</keyword>